<keyword evidence="2" id="KW-0472">Membrane</keyword>
<comment type="subcellular location">
    <subcellularLocation>
        <location evidence="1">Cell membrane</location>
        <topology evidence="1">Multi-pass membrane protein</topology>
    </subcellularLocation>
</comment>
<feature type="transmembrane region" description="Helical" evidence="2">
    <location>
        <begin position="135"/>
        <end position="155"/>
    </location>
</feature>
<feature type="transmembrane region" description="Helical" evidence="2">
    <location>
        <begin position="84"/>
        <end position="101"/>
    </location>
</feature>
<dbReference type="SUPFAM" id="SSF81324">
    <property type="entry name" value="Voltage-gated potassium channels"/>
    <property type="match status" value="1"/>
</dbReference>
<dbReference type="Proteomes" id="UP000324536">
    <property type="component" value="Chromosome"/>
</dbReference>
<evidence type="ECO:0000313" key="5">
    <source>
        <dbReference type="Proteomes" id="UP000324536"/>
    </source>
</evidence>
<feature type="transmembrane region" description="Helical" evidence="2">
    <location>
        <begin position="12"/>
        <end position="31"/>
    </location>
</feature>
<sequence length="388" mass="42833">MRKLPSENKIAVYGIALMMAHNGFIIINPFMKKLIFDLPQKIYNFQSWQEVIIFLGVLEIPSFMIGFLILLMSCVILMRTRISWIFSIILLSSMIFLNIFISNHAYINSFYQFITLSSLIFYWKVFSKSNIGSTSILATASIISLIFYGILGSLYLGDQFTPKIESLPDAFYFVIVCMSTVGFGDIVPHTSFARIFTITVIIFGITIFAASVASIAGSLIRNNISRILHGGFAHVTRNNHYIIIGSSSLTQNVCQVLFTNGTIITVICPPGSKNLFPENMDVIEGDPSSAVTLKAAGADKAKYVVTLMESDADNAFNILAAKEIADESTKIISLANKSQNITKIKGTHPDGILSLEQLCCEIIVRTLNGDSINNDVLESFFSKTSSNN</sequence>
<dbReference type="Pfam" id="PF07885">
    <property type="entry name" value="Ion_trans_2"/>
    <property type="match status" value="1"/>
</dbReference>
<dbReference type="InterPro" id="IPR036291">
    <property type="entry name" value="NAD(P)-bd_dom_sf"/>
</dbReference>
<keyword evidence="5" id="KW-1185">Reference proteome</keyword>
<feature type="domain" description="RCK N-terminal" evidence="3">
    <location>
        <begin position="238"/>
        <end position="353"/>
    </location>
</feature>
<keyword evidence="4" id="KW-0406">Ion transport</keyword>
<dbReference type="PANTHER" id="PTHR43833">
    <property type="entry name" value="POTASSIUM CHANNEL PROTEIN 2-RELATED-RELATED"/>
    <property type="match status" value="1"/>
</dbReference>
<name>A0A5C1YRV3_9PROT</name>
<keyword evidence="2" id="KW-0812">Transmembrane</keyword>
<reference evidence="4 5" key="1">
    <citation type="submission" date="2019-09" db="EMBL/GenBank/DDBJ databases">
        <title>Genome sequencing of strain KACC 21233.</title>
        <authorList>
            <person name="Heo J."/>
            <person name="Kim S.-J."/>
            <person name="Kim J.-S."/>
            <person name="Hong S.-B."/>
            <person name="Kwon S.-W."/>
        </authorList>
    </citation>
    <scope>NUCLEOTIDE SEQUENCE [LARGE SCALE GENOMIC DNA]</scope>
    <source>
        <strain evidence="4 5">KACC 21233</strain>
    </source>
</reference>
<dbReference type="GO" id="GO:0006813">
    <property type="term" value="P:potassium ion transport"/>
    <property type="evidence" value="ECO:0007669"/>
    <property type="project" value="InterPro"/>
</dbReference>
<dbReference type="PROSITE" id="PS51201">
    <property type="entry name" value="RCK_N"/>
    <property type="match status" value="1"/>
</dbReference>
<dbReference type="GO" id="GO:0005886">
    <property type="term" value="C:plasma membrane"/>
    <property type="evidence" value="ECO:0007669"/>
    <property type="project" value="UniProtKB-SubCell"/>
</dbReference>
<dbReference type="RefSeq" id="WP_149279655.1">
    <property type="nucleotide sequence ID" value="NZ_CP043506.1"/>
</dbReference>
<evidence type="ECO:0000259" key="3">
    <source>
        <dbReference type="PROSITE" id="PS51201"/>
    </source>
</evidence>
<dbReference type="InterPro" id="IPR003148">
    <property type="entry name" value="RCK_N"/>
</dbReference>
<evidence type="ECO:0000313" key="4">
    <source>
        <dbReference type="EMBL" id="QEO17979.1"/>
    </source>
</evidence>
<dbReference type="Gene3D" id="1.10.287.70">
    <property type="match status" value="1"/>
</dbReference>
<dbReference type="InterPro" id="IPR013099">
    <property type="entry name" value="K_chnl_dom"/>
</dbReference>
<feature type="transmembrane region" description="Helical" evidence="2">
    <location>
        <begin position="195"/>
        <end position="220"/>
    </location>
</feature>
<protein>
    <submittedName>
        <fullName evidence="4">Voltage-gated potassium channel TrkA</fullName>
    </submittedName>
</protein>
<evidence type="ECO:0000256" key="1">
    <source>
        <dbReference type="ARBA" id="ARBA00004651"/>
    </source>
</evidence>
<proteinExistence type="predicted"/>
<accession>A0A5C1YRV3</accession>
<dbReference type="AlphaFoldDB" id="A0A5C1YRV3"/>
<dbReference type="EMBL" id="CP043506">
    <property type="protein sequence ID" value="QEO17979.1"/>
    <property type="molecule type" value="Genomic_DNA"/>
</dbReference>
<dbReference type="PANTHER" id="PTHR43833:SF11">
    <property type="entry name" value="VOLTAGE-GATED POTASSIUM CHANNEL KCH"/>
    <property type="match status" value="1"/>
</dbReference>
<dbReference type="OrthoDB" id="2974133at2"/>
<keyword evidence="4" id="KW-0813">Transport</keyword>
<dbReference type="KEGG" id="acek:FLP30_09720"/>
<dbReference type="Gene3D" id="3.40.50.720">
    <property type="entry name" value="NAD(P)-binding Rossmann-like Domain"/>
    <property type="match status" value="1"/>
</dbReference>
<keyword evidence="2" id="KW-1133">Transmembrane helix</keyword>
<keyword evidence="4" id="KW-0407">Ion channel</keyword>
<feature type="transmembrane region" description="Helical" evidence="2">
    <location>
        <begin position="51"/>
        <end position="77"/>
    </location>
</feature>
<organism evidence="4 5">
    <name type="scientific">Acetobacter vaccinii</name>
    <dbReference type="NCBI Taxonomy" id="2592655"/>
    <lineage>
        <taxon>Bacteria</taxon>
        <taxon>Pseudomonadati</taxon>
        <taxon>Pseudomonadota</taxon>
        <taxon>Alphaproteobacteria</taxon>
        <taxon>Acetobacterales</taxon>
        <taxon>Acetobacteraceae</taxon>
        <taxon>Acetobacter</taxon>
    </lineage>
</organism>
<dbReference type="GO" id="GO:0034220">
    <property type="term" value="P:monoatomic ion transmembrane transport"/>
    <property type="evidence" value="ECO:0007669"/>
    <property type="project" value="UniProtKB-KW"/>
</dbReference>
<gene>
    <name evidence="4" type="ORF">FLP30_09720</name>
</gene>
<dbReference type="SUPFAM" id="SSF51735">
    <property type="entry name" value="NAD(P)-binding Rossmann-fold domains"/>
    <property type="match status" value="1"/>
</dbReference>
<feature type="transmembrane region" description="Helical" evidence="2">
    <location>
        <begin position="107"/>
        <end position="123"/>
    </location>
</feature>
<dbReference type="Pfam" id="PF02254">
    <property type="entry name" value="TrkA_N"/>
    <property type="match status" value="1"/>
</dbReference>
<dbReference type="InterPro" id="IPR050721">
    <property type="entry name" value="Trk_Ktr_HKT_K-transport"/>
</dbReference>
<evidence type="ECO:0000256" key="2">
    <source>
        <dbReference type="SAM" id="Phobius"/>
    </source>
</evidence>
<feature type="transmembrane region" description="Helical" evidence="2">
    <location>
        <begin position="170"/>
        <end position="188"/>
    </location>
</feature>